<dbReference type="Proteomes" id="UP001177021">
    <property type="component" value="Unassembled WGS sequence"/>
</dbReference>
<gene>
    <name evidence="1" type="ORF">MILVUS5_LOCUS4472</name>
</gene>
<comment type="caution">
    <text evidence="1">The sequence shown here is derived from an EMBL/GenBank/DDBJ whole genome shotgun (WGS) entry which is preliminary data.</text>
</comment>
<dbReference type="EMBL" id="CASHSV030000001">
    <property type="protein sequence ID" value="CAJ2633342.1"/>
    <property type="molecule type" value="Genomic_DNA"/>
</dbReference>
<evidence type="ECO:0000313" key="1">
    <source>
        <dbReference type="EMBL" id="CAJ2633342.1"/>
    </source>
</evidence>
<sequence>MDSSKRLIDILETENTTLKIEKSELEATLKASKVSFTGKKSPDASQVQNRDSSSVSDLSDPSKSFPGKEDMEISLQKMSDDLKKTQQEKDKAVQELTRLKQHLLGKENEESEKMDEDTKIIEELWDSNNYLKAQISHLERTLKQATSDQEKLKMVNNGEILKSREVIDDLNKKLTNCISTIDAKNIELINLQTALGQYYAEIEAKEHVEGELARAREKTASLSQLLKDADCRADILRGEKEEILAKLSQSEKVQSEWRSRRVMILCKCFCSQQWSSCWTLLCLYKCSTFKSVSLDSGDDKPGWSRIYPCLWQAQLFSILLAPRDTLFLPVHASANA</sequence>
<keyword evidence="2" id="KW-1185">Reference proteome</keyword>
<organism evidence="1 2">
    <name type="scientific">Trifolium pratense</name>
    <name type="common">Red clover</name>
    <dbReference type="NCBI Taxonomy" id="57577"/>
    <lineage>
        <taxon>Eukaryota</taxon>
        <taxon>Viridiplantae</taxon>
        <taxon>Streptophyta</taxon>
        <taxon>Embryophyta</taxon>
        <taxon>Tracheophyta</taxon>
        <taxon>Spermatophyta</taxon>
        <taxon>Magnoliopsida</taxon>
        <taxon>eudicotyledons</taxon>
        <taxon>Gunneridae</taxon>
        <taxon>Pentapetalae</taxon>
        <taxon>rosids</taxon>
        <taxon>fabids</taxon>
        <taxon>Fabales</taxon>
        <taxon>Fabaceae</taxon>
        <taxon>Papilionoideae</taxon>
        <taxon>50 kb inversion clade</taxon>
        <taxon>NPAAA clade</taxon>
        <taxon>Hologalegina</taxon>
        <taxon>IRL clade</taxon>
        <taxon>Trifolieae</taxon>
        <taxon>Trifolium</taxon>
    </lineage>
</organism>
<protein>
    <submittedName>
        <fullName evidence="1">Uncharacterized protein</fullName>
    </submittedName>
</protein>
<accession>A0ACB0IN57</accession>
<evidence type="ECO:0000313" key="2">
    <source>
        <dbReference type="Proteomes" id="UP001177021"/>
    </source>
</evidence>
<proteinExistence type="predicted"/>
<reference evidence="1" key="1">
    <citation type="submission" date="2023-10" db="EMBL/GenBank/DDBJ databases">
        <authorList>
            <person name="Rodriguez Cubillos JULIANA M."/>
            <person name="De Vega J."/>
        </authorList>
    </citation>
    <scope>NUCLEOTIDE SEQUENCE</scope>
</reference>
<name>A0ACB0IN57_TRIPR</name>